<dbReference type="PANTHER" id="PTHR10309">
    <property type="entry name" value="MANNOSE-6-PHOSPHATE ISOMERASE"/>
    <property type="match status" value="1"/>
</dbReference>
<keyword evidence="11" id="KW-1185">Reference proteome</keyword>
<evidence type="ECO:0000313" key="10">
    <source>
        <dbReference type="EMBL" id="QPL05838.1"/>
    </source>
</evidence>
<evidence type="ECO:0000259" key="9">
    <source>
        <dbReference type="Pfam" id="PF20511"/>
    </source>
</evidence>
<dbReference type="Gene3D" id="2.60.120.10">
    <property type="entry name" value="Jelly Rolls"/>
    <property type="match status" value="2"/>
</dbReference>
<dbReference type="PIRSF" id="PIRSF001480">
    <property type="entry name" value="Mannose-6-phosphate_isomerase"/>
    <property type="match status" value="1"/>
</dbReference>
<dbReference type="GO" id="GO:0009298">
    <property type="term" value="P:GDP-mannose biosynthetic process"/>
    <property type="evidence" value="ECO:0007669"/>
    <property type="project" value="InterPro"/>
</dbReference>
<evidence type="ECO:0000256" key="5">
    <source>
        <dbReference type="ARBA" id="ARBA00022833"/>
    </source>
</evidence>
<dbReference type="RefSeq" id="WP_166856210.1">
    <property type="nucleotide sequence ID" value="NZ_CP063989.1"/>
</dbReference>
<dbReference type="InterPro" id="IPR014710">
    <property type="entry name" value="RmlC-like_jellyroll"/>
</dbReference>
<proteinExistence type="inferred from homology"/>
<dbReference type="NCBIfam" id="TIGR00218">
    <property type="entry name" value="manA"/>
    <property type="match status" value="1"/>
</dbReference>
<dbReference type="CDD" id="cd07011">
    <property type="entry name" value="cupin_PMI_type_I_N"/>
    <property type="match status" value="1"/>
</dbReference>
<feature type="binding site" evidence="8">
    <location>
        <position position="95"/>
    </location>
    <ligand>
        <name>Zn(2+)</name>
        <dbReference type="ChEBI" id="CHEBI:29105"/>
    </ligand>
</feature>
<comment type="similarity">
    <text evidence="2">Belongs to the mannose-6-phosphate isomerase type 1 family.</text>
</comment>
<comment type="cofactor">
    <cofactor evidence="8">
        <name>Zn(2+)</name>
        <dbReference type="ChEBI" id="CHEBI:29105"/>
    </cofactor>
    <text evidence="8">Binds 1 zinc ion per subunit.</text>
</comment>
<dbReference type="Proteomes" id="UP000594637">
    <property type="component" value="Chromosome"/>
</dbReference>
<feature type="domain" description="Phosphomannose isomerase type I catalytic" evidence="9">
    <location>
        <begin position="3"/>
        <end position="145"/>
    </location>
</feature>
<dbReference type="PRINTS" id="PR00714">
    <property type="entry name" value="MAN6PISMRASE"/>
</dbReference>
<dbReference type="Gene3D" id="1.10.441.10">
    <property type="entry name" value="Phosphomannose Isomerase, domain 2"/>
    <property type="match status" value="1"/>
</dbReference>
<feature type="binding site" evidence="8">
    <location>
        <position position="93"/>
    </location>
    <ligand>
        <name>Zn(2+)</name>
        <dbReference type="ChEBI" id="CHEBI:29105"/>
    </ligand>
</feature>
<keyword evidence="5 8" id="KW-0862">Zinc</keyword>
<protein>
    <recommendedName>
        <fullName evidence="3">mannose-6-phosphate isomerase</fullName>
        <ecNumber evidence="3">5.3.1.8</ecNumber>
    </recommendedName>
</protein>
<dbReference type="GO" id="GO:0005829">
    <property type="term" value="C:cytosol"/>
    <property type="evidence" value="ECO:0007669"/>
    <property type="project" value="TreeGrafter"/>
</dbReference>
<dbReference type="InterPro" id="IPR018050">
    <property type="entry name" value="Pmannose_isomerase-type1_CS"/>
</dbReference>
<feature type="binding site" evidence="8">
    <location>
        <position position="260"/>
    </location>
    <ligand>
        <name>Zn(2+)</name>
        <dbReference type="ChEBI" id="CHEBI:29105"/>
    </ligand>
</feature>
<dbReference type="InterPro" id="IPR011051">
    <property type="entry name" value="RmlC_Cupin_sf"/>
</dbReference>
<organism evidence="10 11">
    <name type="scientific">Actinomyces respiraculi</name>
    <dbReference type="NCBI Taxonomy" id="2744574"/>
    <lineage>
        <taxon>Bacteria</taxon>
        <taxon>Bacillati</taxon>
        <taxon>Actinomycetota</taxon>
        <taxon>Actinomycetes</taxon>
        <taxon>Actinomycetales</taxon>
        <taxon>Actinomycetaceae</taxon>
        <taxon>Actinomyces</taxon>
    </lineage>
</organism>
<reference evidence="10 11" key="1">
    <citation type="submission" date="2020-11" db="EMBL/GenBank/DDBJ databases">
        <title>Actinomyces sp. ZJ750.</title>
        <authorList>
            <person name="Zhou J."/>
        </authorList>
    </citation>
    <scope>NUCLEOTIDE SEQUENCE [LARGE SCALE GENOMIC DNA]</scope>
    <source>
        <strain evidence="10 11">ZJ750</strain>
    </source>
</reference>
<dbReference type="InterPro" id="IPR016305">
    <property type="entry name" value="Mannose-6-P_Isomerase"/>
</dbReference>
<dbReference type="EC" id="5.3.1.8" evidence="3"/>
<keyword evidence="4 8" id="KW-0479">Metal-binding</keyword>
<dbReference type="GO" id="GO:0008270">
    <property type="term" value="F:zinc ion binding"/>
    <property type="evidence" value="ECO:0007669"/>
    <property type="project" value="InterPro"/>
</dbReference>
<evidence type="ECO:0000256" key="7">
    <source>
        <dbReference type="PIRSR" id="PIRSR001480-1"/>
    </source>
</evidence>
<feature type="active site" evidence="7">
    <location>
        <position position="279"/>
    </location>
</feature>
<dbReference type="PROSITE" id="PS00965">
    <property type="entry name" value="PMI_I_1"/>
    <property type="match status" value="1"/>
</dbReference>
<name>A0A7T0LMG5_9ACTO</name>
<dbReference type="SUPFAM" id="SSF51182">
    <property type="entry name" value="RmlC-like cupins"/>
    <property type="match status" value="1"/>
</dbReference>
<feature type="binding site" evidence="8">
    <location>
        <position position="130"/>
    </location>
    <ligand>
        <name>Zn(2+)</name>
        <dbReference type="ChEBI" id="CHEBI:29105"/>
    </ligand>
</feature>
<dbReference type="InterPro" id="IPR001250">
    <property type="entry name" value="Man6P_Isoase-1"/>
</dbReference>
<comment type="catalytic activity">
    <reaction evidence="1">
        <text>D-mannose 6-phosphate = D-fructose 6-phosphate</text>
        <dbReference type="Rhea" id="RHEA:12356"/>
        <dbReference type="ChEBI" id="CHEBI:58735"/>
        <dbReference type="ChEBI" id="CHEBI:61527"/>
        <dbReference type="EC" id="5.3.1.8"/>
    </reaction>
</comment>
<evidence type="ECO:0000256" key="2">
    <source>
        <dbReference type="ARBA" id="ARBA00010772"/>
    </source>
</evidence>
<evidence type="ECO:0000256" key="4">
    <source>
        <dbReference type="ARBA" id="ARBA00022723"/>
    </source>
</evidence>
<keyword evidence="6 10" id="KW-0413">Isomerase</keyword>
<dbReference type="PANTHER" id="PTHR10309:SF0">
    <property type="entry name" value="MANNOSE-6-PHOSPHATE ISOMERASE"/>
    <property type="match status" value="1"/>
</dbReference>
<accession>A0A7T0LMG5</accession>
<evidence type="ECO:0000256" key="1">
    <source>
        <dbReference type="ARBA" id="ARBA00000757"/>
    </source>
</evidence>
<sequence>MERLVPARQTYDWGSTTAVPEFLGIDPDGEPWAELWYGAHPAGPTRLASGPTLASLVDSAPGRVLGEDVVRRFGTHLPFLLKVIAPAKVLSLQVHPSLAQAAEGFELESERGVPLASPARSYKDSNHKPEMVLALTRFEAVTGFRAPRRAWEVLAGLESPVARRMRRTLRLNPTRYGIRQAFSDIVSADTRPTPEELGELVKEIAARHAAGLSPSPRVDANALEMARSFPADPGIAASLLLNPVTLQPGEALFVPAGSVHAYISGLGVEVMASSDNVLRAGLTNKHIDVPQMLACVDYVAAPPVRPAPEYLSRATRAYYAPVDDFELLVTTVVPEDGRLAVVGHGPRILLATDGDVVITTPEGSETLRRGEAVFVGAHERTLTVAGAGTVIQADVP</sequence>
<evidence type="ECO:0000256" key="8">
    <source>
        <dbReference type="PIRSR" id="PIRSR001480-2"/>
    </source>
</evidence>
<dbReference type="EMBL" id="CP063989">
    <property type="protein sequence ID" value="QPL05838.1"/>
    <property type="molecule type" value="Genomic_DNA"/>
</dbReference>
<evidence type="ECO:0000256" key="3">
    <source>
        <dbReference type="ARBA" id="ARBA00011956"/>
    </source>
</evidence>
<dbReference type="GO" id="GO:0005975">
    <property type="term" value="P:carbohydrate metabolic process"/>
    <property type="evidence" value="ECO:0007669"/>
    <property type="project" value="InterPro"/>
</dbReference>
<evidence type="ECO:0000256" key="6">
    <source>
        <dbReference type="ARBA" id="ARBA00023235"/>
    </source>
</evidence>
<evidence type="ECO:0000313" key="11">
    <source>
        <dbReference type="Proteomes" id="UP000594637"/>
    </source>
</evidence>
<dbReference type="KEGG" id="arep:ID810_02380"/>
<dbReference type="AlphaFoldDB" id="A0A7T0LMG5"/>
<dbReference type="GO" id="GO:0004476">
    <property type="term" value="F:mannose-6-phosphate isomerase activity"/>
    <property type="evidence" value="ECO:0007669"/>
    <property type="project" value="UniProtKB-EC"/>
</dbReference>
<gene>
    <name evidence="10" type="primary">manA</name>
    <name evidence="10" type="ORF">ID810_02380</name>
</gene>
<dbReference type="InterPro" id="IPR046457">
    <property type="entry name" value="PMI_typeI_cat"/>
</dbReference>
<dbReference type="Pfam" id="PF20511">
    <property type="entry name" value="PMI_typeI_cat"/>
    <property type="match status" value="1"/>
</dbReference>